<evidence type="ECO:0000313" key="1">
    <source>
        <dbReference type="EMBL" id="TDN56932.1"/>
    </source>
</evidence>
<sequence length="92" mass="10438">MWAAVETGLEIVFFFGDACKRLRVVPASGTETTALWLGRPRDSLGFGVRAKVKQAATRLKAKEADLIRWICDETVDEHLSEQQLVLLERFFK</sequence>
<dbReference type="RefSeq" id="WP_133587669.1">
    <property type="nucleotide sequence ID" value="NZ_SNVV01000001.1"/>
</dbReference>
<dbReference type="AlphaFoldDB" id="A0A4R6EF71"/>
<accession>A0A4R6EF71</accession>
<evidence type="ECO:0000313" key="2">
    <source>
        <dbReference type="Proteomes" id="UP000295129"/>
    </source>
</evidence>
<protein>
    <submittedName>
        <fullName evidence="1">Uncharacterized protein</fullName>
    </submittedName>
</protein>
<reference evidence="1 2" key="1">
    <citation type="submission" date="2019-03" db="EMBL/GenBank/DDBJ databases">
        <title>Genomic Encyclopedia of Type Strains, Phase IV (KMG-IV): sequencing the most valuable type-strain genomes for metagenomic binning, comparative biology and taxonomic classification.</title>
        <authorList>
            <person name="Goeker M."/>
        </authorList>
    </citation>
    <scope>NUCLEOTIDE SEQUENCE [LARGE SCALE GENOMIC DNA]</scope>
    <source>
        <strain evidence="1 2">DSM 12121</strain>
    </source>
</reference>
<name>A0A4R6EF71_9RHOO</name>
<keyword evidence="2" id="KW-1185">Reference proteome</keyword>
<gene>
    <name evidence="1" type="ORF">C7389_101311</name>
</gene>
<dbReference type="Proteomes" id="UP000295129">
    <property type="component" value="Unassembled WGS sequence"/>
</dbReference>
<comment type="caution">
    <text evidence="1">The sequence shown here is derived from an EMBL/GenBank/DDBJ whole genome shotgun (WGS) entry which is preliminary data.</text>
</comment>
<proteinExistence type="predicted"/>
<organism evidence="1 2">
    <name type="scientific">Azoarcus indigens</name>
    <dbReference type="NCBI Taxonomy" id="29545"/>
    <lineage>
        <taxon>Bacteria</taxon>
        <taxon>Pseudomonadati</taxon>
        <taxon>Pseudomonadota</taxon>
        <taxon>Betaproteobacteria</taxon>
        <taxon>Rhodocyclales</taxon>
        <taxon>Zoogloeaceae</taxon>
        <taxon>Azoarcus</taxon>
    </lineage>
</organism>
<dbReference type="EMBL" id="SNVV01000001">
    <property type="protein sequence ID" value="TDN56932.1"/>
    <property type="molecule type" value="Genomic_DNA"/>
</dbReference>